<feature type="region of interest" description="Disordered" evidence="1">
    <location>
        <begin position="1"/>
        <end position="46"/>
    </location>
</feature>
<comment type="caution">
    <text evidence="2">The sequence shown here is derived from an EMBL/GenBank/DDBJ whole genome shotgun (WGS) entry which is preliminary data.</text>
</comment>
<dbReference type="Proteomes" id="UP000076837">
    <property type="component" value="Unassembled WGS sequence"/>
</dbReference>
<dbReference type="Pfam" id="PF13489">
    <property type="entry name" value="Methyltransf_23"/>
    <property type="match status" value="1"/>
</dbReference>
<gene>
    <name evidence="2" type="ORF">ST47_g6239</name>
</gene>
<proteinExistence type="predicted"/>
<dbReference type="AlphaFoldDB" id="A0A163CQ08"/>
<sequence>MVVVVHRPRPLSTATDLTDYTDRTDQTDQTDQTDHAIEADPDNRSLSSADYDAELRSCTAEAFEAVQQYGRTYNKFCAGAYPFPNDVLENERLQWQHCLIQALFLGRNCVPTNCEFVIDDIRDRAWWGKGYIHYFDYIHTRMSLGIFRDFREIIQKGFNNLEPGGWMESQELYSKVYCDDNTMPATWPLLQWSKDQDEAAMKLGTPLRIANKLKTWYEQAGFLDVKEEVFRVPINEWAKEDRFKMYGKFMAQNMQGGLYGWTVDYFHRAFGWTEDQIRVECARVHKSLNDRNVHAYFKIYVVYGRKPHIGEAPSQVPKPDHWPTVFTSCNEDDASSMC</sequence>
<dbReference type="STRING" id="5454.A0A163CQ08"/>
<accession>A0A163CQ08</accession>
<protein>
    <recommendedName>
        <fullName evidence="4">Methyltransferase</fullName>
    </recommendedName>
</protein>
<name>A0A163CQ08_DIDRA</name>
<evidence type="ECO:0000313" key="3">
    <source>
        <dbReference type="Proteomes" id="UP000076837"/>
    </source>
</evidence>
<dbReference type="Gene3D" id="3.40.50.150">
    <property type="entry name" value="Vaccinia Virus protein VP39"/>
    <property type="match status" value="1"/>
</dbReference>
<organism evidence="2 3">
    <name type="scientific">Didymella rabiei</name>
    <name type="common">Chickpea ascochyta blight fungus</name>
    <name type="synonym">Mycosphaerella rabiei</name>
    <dbReference type="NCBI Taxonomy" id="5454"/>
    <lineage>
        <taxon>Eukaryota</taxon>
        <taxon>Fungi</taxon>
        <taxon>Dikarya</taxon>
        <taxon>Ascomycota</taxon>
        <taxon>Pezizomycotina</taxon>
        <taxon>Dothideomycetes</taxon>
        <taxon>Pleosporomycetidae</taxon>
        <taxon>Pleosporales</taxon>
        <taxon>Pleosporineae</taxon>
        <taxon>Didymellaceae</taxon>
        <taxon>Ascochyta</taxon>
    </lineage>
</organism>
<dbReference type="EMBL" id="JYNV01000212">
    <property type="protein sequence ID" value="KZM22619.1"/>
    <property type="molecule type" value="Genomic_DNA"/>
</dbReference>
<keyword evidence="3" id="KW-1185">Reference proteome</keyword>
<feature type="compositionally biased region" description="Basic and acidic residues" evidence="1">
    <location>
        <begin position="20"/>
        <end position="43"/>
    </location>
</feature>
<dbReference type="InterPro" id="IPR029063">
    <property type="entry name" value="SAM-dependent_MTases_sf"/>
</dbReference>
<evidence type="ECO:0008006" key="4">
    <source>
        <dbReference type="Google" id="ProtNLM"/>
    </source>
</evidence>
<reference evidence="2 3" key="1">
    <citation type="journal article" date="2016" name="Sci. Rep.">
        <title>Draft genome sequencing and secretome analysis of fungal phytopathogen Ascochyta rabiei provides insight into the necrotrophic effector repertoire.</title>
        <authorList>
            <person name="Verma S."/>
            <person name="Gazara R.K."/>
            <person name="Nizam S."/>
            <person name="Parween S."/>
            <person name="Chattopadhyay D."/>
            <person name="Verma P.K."/>
        </authorList>
    </citation>
    <scope>NUCLEOTIDE SEQUENCE [LARGE SCALE GENOMIC DNA]</scope>
    <source>
        <strain evidence="2 3">ArDII</strain>
    </source>
</reference>
<evidence type="ECO:0000313" key="2">
    <source>
        <dbReference type="EMBL" id="KZM22619.1"/>
    </source>
</evidence>
<evidence type="ECO:0000256" key="1">
    <source>
        <dbReference type="SAM" id="MobiDB-lite"/>
    </source>
</evidence>
<dbReference type="SUPFAM" id="SSF53335">
    <property type="entry name" value="S-adenosyl-L-methionine-dependent methyltransferases"/>
    <property type="match status" value="1"/>
</dbReference>